<evidence type="ECO:0000256" key="3">
    <source>
        <dbReference type="ARBA" id="ARBA00022676"/>
    </source>
</evidence>
<keyword evidence="7 8" id="KW-0472">Membrane</keyword>
<evidence type="ECO:0000256" key="2">
    <source>
        <dbReference type="ARBA" id="ARBA00022475"/>
    </source>
</evidence>
<feature type="transmembrane region" description="Helical" evidence="8">
    <location>
        <begin position="368"/>
        <end position="390"/>
    </location>
</feature>
<dbReference type="RefSeq" id="WP_207032457.1">
    <property type="nucleotide sequence ID" value="NZ_JAFLNL010000003.1"/>
</dbReference>
<keyword evidence="5 8" id="KW-0812">Transmembrane</keyword>
<gene>
    <name evidence="9" type="ORF">J0656_06755</name>
</gene>
<dbReference type="PANTHER" id="PTHR33908">
    <property type="entry name" value="MANNOSYLTRANSFERASE YKCB-RELATED"/>
    <property type="match status" value="1"/>
</dbReference>
<feature type="transmembrane region" description="Helical" evidence="8">
    <location>
        <begin position="337"/>
        <end position="356"/>
    </location>
</feature>
<keyword evidence="4" id="KW-0808">Transferase</keyword>
<evidence type="ECO:0000256" key="7">
    <source>
        <dbReference type="ARBA" id="ARBA00023136"/>
    </source>
</evidence>
<keyword evidence="3" id="KW-0328">Glycosyltransferase</keyword>
<accession>A0ABS3G563</accession>
<sequence>METLKPEHVSFSALGKWTRISLIVVFIIGILIRVVQYLGGISYWMDELFNVVNLENMSMSELLTTQPEYNQVVAPGYYLVQKGLLLLVGQSSELLLRLYQVICSITALFLLYKITARYLKGLYLVITMALICTALGSWFYGTSAKPYAVELMYIVFITLSLLRMQEGPLKKWQYLLVGLIGGFGTFSSLICTAFLAGAVPYLFWTASKENKKLNLVLTSSLWILGGVLTVLYTLMALDPTVKDAMGDTHAYGFPPSSIAEFPLWVWSSFYEVMFYFLAITFPIPFINIISTLLLILGLLGIYALLKKDLKRGVLLALFIAMNFSLALLYILPLTSRYGPATFWVFIIFAMYGLAFLREKVPFIKKWLVYSIAIILALPSFLMATLGLLGLPNDFDPTEKLLVEIKKELQPEQQILVHPRAYLQIDYYAPKNGFDDYYIMHSETTPEELTAKLDNMDLDEAWFVVANILEYPSKLTVESFMEVFDQQAEEVKRIALTEDTFAVLYDFK</sequence>
<feature type="transmembrane region" description="Helical" evidence="8">
    <location>
        <begin position="285"/>
        <end position="305"/>
    </location>
</feature>
<feature type="transmembrane region" description="Helical" evidence="8">
    <location>
        <begin position="121"/>
        <end position="140"/>
    </location>
</feature>
<evidence type="ECO:0000256" key="4">
    <source>
        <dbReference type="ARBA" id="ARBA00022679"/>
    </source>
</evidence>
<reference evidence="9 10" key="1">
    <citation type="submission" date="2021-03" db="EMBL/GenBank/DDBJ databases">
        <title>Muricauda lutimaris sp. nov. and Muricauda ruestringensis sp. nov, two marine members of the Flavobacteriaceae isolated from deep sea sediments of Western Pacific.</title>
        <authorList>
            <person name="Zhao S."/>
            <person name="Liu R."/>
        </authorList>
    </citation>
    <scope>NUCLEOTIDE SEQUENCE [LARGE SCALE GENOMIC DNA]</scope>
    <source>
        <strain evidence="9 10">BC31-1-A7</strain>
    </source>
</reference>
<dbReference type="Proteomes" id="UP000664044">
    <property type="component" value="Unassembled WGS sequence"/>
</dbReference>
<comment type="subcellular location">
    <subcellularLocation>
        <location evidence="1">Cell membrane</location>
        <topology evidence="1">Multi-pass membrane protein</topology>
    </subcellularLocation>
</comment>
<dbReference type="EMBL" id="JAFLNL010000003">
    <property type="protein sequence ID" value="MBO0353712.1"/>
    <property type="molecule type" value="Genomic_DNA"/>
</dbReference>
<protein>
    <submittedName>
        <fullName evidence="9">Glycosyltransferase family 39 protein</fullName>
    </submittedName>
</protein>
<comment type="caution">
    <text evidence="9">The sequence shown here is derived from an EMBL/GenBank/DDBJ whole genome shotgun (WGS) entry which is preliminary data.</text>
</comment>
<dbReference type="PANTHER" id="PTHR33908:SF11">
    <property type="entry name" value="MEMBRANE PROTEIN"/>
    <property type="match status" value="1"/>
</dbReference>
<proteinExistence type="predicted"/>
<evidence type="ECO:0000256" key="8">
    <source>
        <dbReference type="SAM" id="Phobius"/>
    </source>
</evidence>
<evidence type="ECO:0000256" key="6">
    <source>
        <dbReference type="ARBA" id="ARBA00022989"/>
    </source>
</evidence>
<organism evidence="9 10">
    <name type="scientific">Flagellimonas aurea</name>
    <dbReference type="NCBI Taxonomy" id="2915619"/>
    <lineage>
        <taxon>Bacteria</taxon>
        <taxon>Pseudomonadati</taxon>
        <taxon>Bacteroidota</taxon>
        <taxon>Flavobacteriia</taxon>
        <taxon>Flavobacteriales</taxon>
        <taxon>Flavobacteriaceae</taxon>
        <taxon>Flagellimonas</taxon>
    </lineage>
</organism>
<evidence type="ECO:0000256" key="1">
    <source>
        <dbReference type="ARBA" id="ARBA00004651"/>
    </source>
</evidence>
<feature type="transmembrane region" description="Helical" evidence="8">
    <location>
        <begin position="312"/>
        <end position="331"/>
    </location>
</feature>
<evidence type="ECO:0000256" key="5">
    <source>
        <dbReference type="ARBA" id="ARBA00022692"/>
    </source>
</evidence>
<evidence type="ECO:0000313" key="9">
    <source>
        <dbReference type="EMBL" id="MBO0353712.1"/>
    </source>
</evidence>
<feature type="transmembrane region" description="Helical" evidence="8">
    <location>
        <begin position="174"/>
        <end position="203"/>
    </location>
</feature>
<name>A0ABS3G563_9FLAO</name>
<keyword evidence="10" id="KW-1185">Reference proteome</keyword>
<keyword evidence="6 8" id="KW-1133">Transmembrane helix</keyword>
<keyword evidence="2" id="KW-1003">Cell membrane</keyword>
<feature type="transmembrane region" description="Helical" evidence="8">
    <location>
        <begin position="94"/>
        <end position="114"/>
    </location>
</feature>
<dbReference type="InterPro" id="IPR050297">
    <property type="entry name" value="LipidA_mod_glycosyltrf_83"/>
</dbReference>
<evidence type="ECO:0000313" key="10">
    <source>
        <dbReference type="Proteomes" id="UP000664044"/>
    </source>
</evidence>
<feature type="transmembrane region" description="Helical" evidence="8">
    <location>
        <begin position="20"/>
        <end position="45"/>
    </location>
</feature>
<feature type="transmembrane region" description="Helical" evidence="8">
    <location>
        <begin position="215"/>
        <end position="237"/>
    </location>
</feature>